<gene>
    <name evidence="2" type="ORF">GTP44_13430</name>
</gene>
<keyword evidence="1" id="KW-0472">Membrane</keyword>
<keyword evidence="1" id="KW-1133">Transmembrane helix</keyword>
<feature type="transmembrane region" description="Helical" evidence="1">
    <location>
        <begin position="72"/>
        <end position="91"/>
    </location>
</feature>
<dbReference type="RefSeq" id="WP_161019837.1">
    <property type="nucleotide sequence ID" value="NZ_WWCP01000014.1"/>
</dbReference>
<dbReference type="Proteomes" id="UP000474565">
    <property type="component" value="Unassembled WGS sequence"/>
</dbReference>
<dbReference type="EMBL" id="WWCP01000014">
    <property type="protein sequence ID" value="MYM82955.1"/>
    <property type="molecule type" value="Genomic_DNA"/>
</dbReference>
<protein>
    <recommendedName>
        <fullName evidence="4">Phosphatase PAP2 family protein</fullName>
    </recommendedName>
</protein>
<dbReference type="AlphaFoldDB" id="A0A6L8MPT3"/>
<keyword evidence="1" id="KW-0812">Transmembrane</keyword>
<proteinExistence type="predicted"/>
<feature type="transmembrane region" description="Helical" evidence="1">
    <location>
        <begin position="128"/>
        <end position="146"/>
    </location>
</feature>
<comment type="caution">
    <text evidence="2">The sequence shown here is derived from an EMBL/GenBank/DDBJ whole genome shotgun (WGS) entry which is preliminary data.</text>
</comment>
<organism evidence="2 3">
    <name type="scientific">Duganella lactea</name>
    <dbReference type="NCBI Taxonomy" id="2692173"/>
    <lineage>
        <taxon>Bacteria</taxon>
        <taxon>Pseudomonadati</taxon>
        <taxon>Pseudomonadota</taxon>
        <taxon>Betaproteobacteria</taxon>
        <taxon>Burkholderiales</taxon>
        <taxon>Oxalobacteraceae</taxon>
        <taxon>Telluria group</taxon>
        <taxon>Duganella</taxon>
    </lineage>
</organism>
<accession>A0A6L8MPT3</accession>
<feature type="transmembrane region" description="Helical" evidence="1">
    <location>
        <begin position="153"/>
        <end position="172"/>
    </location>
</feature>
<evidence type="ECO:0000313" key="2">
    <source>
        <dbReference type="EMBL" id="MYM82955.1"/>
    </source>
</evidence>
<feature type="transmembrane region" description="Helical" evidence="1">
    <location>
        <begin position="36"/>
        <end position="60"/>
    </location>
</feature>
<evidence type="ECO:0008006" key="4">
    <source>
        <dbReference type="Google" id="ProtNLM"/>
    </source>
</evidence>
<evidence type="ECO:0000256" key="1">
    <source>
        <dbReference type="SAM" id="Phobius"/>
    </source>
</evidence>
<feature type="transmembrane region" description="Helical" evidence="1">
    <location>
        <begin position="6"/>
        <end position="29"/>
    </location>
</feature>
<sequence length="201" mass="21987">MMSWNAAVQLGNTSIMLPVTASITAWLLLARQWRLALWWCVLFGTGLGIVIATKMLYIGAMAVGQASDYKGASGHAMLTSAVTPVAIALLLHSCRSRVRQAGLAVSALLCCCMTACLVALKFHTLQEALHGLALGATVSIGFLWRMRRHTMPAIHTWQISAVFLVVVMVGYAKPAQLERLMNDFAPHMFRYTRLLPPATLY</sequence>
<name>A0A6L8MPT3_9BURK</name>
<feature type="transmembrane region" description="Helical" evidence="1">
    <location>
        <begin position="103"/>
        <end position="122"/>
    </location>
</feature>
<reference evidence="2 3" key="1">
    <citation type="submission" date="2019-12" db="EMBL/GenBank/DDBJ databases">
        <title>Novel species isolated from a subtropical stream in China.</title>
        <authorList>
            <person name="Lu H."/>
        </authorList>
    </citation>
    <scope>NUCLEOTIDE SEQUENCE [LARGE SCALE GENOMIC DNA]</scope>
    <source>
        <strain evidence="2 3">FT50W</strain>
    </source>
</reference>
<evidence type="ECO:0000313" key="3">
    <source>
        <dbReference type="Proteomes" id="UP000474565"/>
    </source>
</evidence>